<evidence type="ECO:0000313" key="3">
    <source>
        <dbReference type="Proteomes" id="UP000248168"/>
    </source>
</evidence>
<dbReference type="EMBL" id="OUNR01000016">
    <property type="protein sequence ID" value="SPP65242.1"/>
    <property type="molecule type" value="Genomic_DNA"/>
</dbReference>
<dbReference type="Proteomes" id="UP000248168">
    <property type="component" value="Unassembled WGS sequence"/>
</dbReference>
<dbReference type="InParanoid" id="A0A330L5W9"/>
<organism evidence="2 3">
    <name type="scientific">Nitrospira lenta</name>
    <dbReference type="NCBI Taxonomy" id="1436998"/>
    <lineage>
        <taxon>Bacteria</taxon>
        <taxon>Pseudomonadati</taxon>
        <taxon>Nitrospirota</taxon>
        <taxon>Nitrospiria</taxon>
        <taxon>Nitrospirales</taxon>
        <taxon>Nitrospiraceae</taxon>
        <taxon>Nitrospira</taxon>
    </lineage>
</organism>
<gene>
    <name evidence="2" type="ORF">NITLEN_30156</name>
</gene>
<feature type="transmembrane region" description="Helical" evidence="1">
    <location>
        <begin position="86"/>
        <end position="104"/>
    </location>
</feature>
<evidence type="ECO:0000256" key="1">
    <source>
        <dbReference type="SAM" id="Phobius"/>
    </source>
</evidence>
<feature type="transmembrane region" description="Helical" evidence="1">
    <location>
        <begin position="31"/>
        <end position="52"/>
    </location>
</feature>
<feature type="transmembrane region" description="Helical" evidence="1">
    <location>
        <begin position="161"/>
        <end position="182"/>
    </location>
</feature>
<keyword evidence="1" id="KW-0472">Membrane</keyword>
<evidence type="ECO:0000313" key="2">
    <source>
        <dbReference type="EMBL" id="SPP65242.1"/>
    </source>
</evidence>
<proteinExistence type="predicted"/>
<feature type="transmembrane region" description="Helical" evidence="1">
    <location>
        <begin position="188"/>
        <end position="216"/>
    </location>
</feature>
<accession>A0A330L5W9</accession>
<dbReference type="InterPro" id="IPR008910">
    <property type="entry name" value="MSC_TM_helix"/>
</dbReference>
<sequence>MEVPMNELWQEAMVEAFRETMKRVALFLPKLMALLTFLLIGLAVGWLVKFLLLRILKAFRFDPLCERLGLTPALGKAGMKQPISHMIGRFSFWTVFLLFAFMGIDALDLPATANLMSIILGFLPHVLAAMLVALLGALLANFSSEAALIAAVNAQIQEARLIANLIRWGILTFTAAMVLTQLGIAKEIVVAAFSIIFGGAVLALALALGMGGRTIAKDALERRFRRKHDDDEVSHI</sequence>
<name>A0A330L5W9_9BACT</name>
<protein>
    <submittedName>
        <fullName evidence="2">Uncharacterized protein</fullName>
    </submittedName>
</protein>
<dbReference type="Pfam" id="PF05552">
    <property type="entry name" value="MS_channel_1st_1"/>
    <property type="match status" value="1"/>
</dbReference>
<keyword evidence="1" id="KW-0812">Transmembrane</keyword>
<keyword evidence="3" id="KW-1185">Reference proteome</keyword>
<feature type="transmembrane region" description="Helical" evidence="1">
    <location>
        <begin position="116"/>
        <end position="140"/>
    </location>
</feature>
<dbReference type="AlphaFoldDB" id="A0A330L5W9"/>
<reference evidence="3" key="1">
    <citation type="submission" date="2018-04" db="EMBL/GenBank/DDBJ databases">
        <authorList>
            <person name="Lucker S."/>
            <person name="Sakoula D."/>
        </authorList>
    </citation>
    <scope>NUCLEOTIDE SEQUENCE [LARGE SCALE GENOMIC DNA]</scope>
</reference>
<keyword evidence="1" id="KW-1133">Transmembrane helix</keyword>